<proteinExistence type="predicted"/>
<evidence type="ECO:0000256" key="1">
    <source>
        <dbReference type="SAM" id="Phobius"/>
    </source>
</evidence>
<dbReference type="Proteomes" id="UP000694892">
    <property type="component" value="Chromosome 2L"/>
</dbReference>
<gene>
    <name evidence="2" type="ORF">XELAEV_18012365mg</name>
</gene>
<accession>A0A974DMD7</accession>
<evidence type="ECO:0000313" key="3">
    <source>
        <dbReference type="Proteomes" id="UP000694892"/>
    </source>
</evidence>
<evidence type="ECO:0000313" key="2">
    <source>
        <dbReference type="EMBL" id="OCT94679.1"/>
    </source>
</evidence>
<keyword evidence="1" id="KW-0472">Membrane</keyword>
<keyword evidence="1" id="KW-1133">Transmembrane helix</keyword>
<dbReference type="AlphaFoldDB" id="A0A974DMD7"/>
<reference evidence="3" key="1">
    <citation type="journal article" date="2016" name="Nature">
        <title>Genome evolution in the allotetraploid frog Xenopus laevis.</title>
        <authorList>
            <person name="Session A.M."/>
            <person name="Uno Y."/>
            <person name="Kwon T."/>
            <person name="Chapman J.A."/>
            <person name="Toyoda A."/>
            <person name="Takahashi S."/>
            <person name="Fukui A."/>
            <person name="Hikosaka A."/>
            <person name="Suzuki A."/>
            <person name="Kondo M."/>
            <person name="van Heeringen S.J."/>
            <person name="Quigley I."/>
            <person name="Heinz S."/>
            <person name="Ogino H."/>
            <person name="Ochi H."/>
            <person name="Hellsten U."/>
            <person name="Lyons J.B."/>
            <person name="Simakov O."/>
            <person name="Putnam N."/>
            <person name="Stites J."/>
            <person name="Kuroki Y."/>
            <person name="Tanaka T."/>
            <person name="Michiue T."/>
            <person name="Watanabe M."/>
            <person name="Bogdanovic O."/>
            <person name="Lister R."/>
            <person name="Georgiou G."/>
            <person name="Paranjpe S.S."/>
            <person name="van Kruijsbergen I."/>
            <person name="Shu S."/>
            <person name="Carlson J."/>
            <person name="Kinoshita T."/>
            <person name="Ohta Y."/>
            <person name="Mawaribuchi S."/>
            <person name="Jenkins J."/>
            <person name="Grimwood J."/>
            <person name="Schmutz J."/>
            <person name="Mitros T."/>
            <person name="Mozaffari S.V."/>
            <person name="Suzuki Y."/>
            <person name="Haramoto Y."/>
            <person name="Yamamoto T.S."/>
            <person name="Takagi C."/>
            <person name="Heald R."/>
            <person name="Miller K."/>
            <person name="Haudenschild C."/>
            <person name="Kitzman J."/>
            <person name="Nakayama T."/>
            <person name="Izutsu Y."/>
            <person name="Robert J."/>
            <person name="Fortriede J."/>
            <person name="Burns K."/>
            <person name="Lotay V."/>
            <person name="Karimi K."/>
            <person name="Yasuoka Y."/>
            <person name="Dichmann D.S."/>
            <person name="Flajnik M.F."/>
            <person name="Houston D.W."/>
            <person name="Shendure J."/>
            <person name="DuPasquier L."/>
            <person name="Vize P.D."/>
            <person name="Zorn A.M."/>
            <person name="Ito M."/>
            <person name="Marcotte E.M."/>
            <person name="Wallingford J.B."/>
            <person name="Ito Y."/>
            <person name="Asashima M."/>
            <person name="Ueno N."/>
            <person name="Matsuda Y."/>
            <person name="Veenstra G.J."/>
            <person name="Fujiyama A."/>
            <person name="Harland R.M."/>
            <person name="Taira M."/>
            <person name="Rokhsar D.S."/>
        </authorList>
    </citation>
    <scope>NUCLEOTIDE SEQUENCE [LARGE SCALE GENOMIC DNA]</scope>
    <source>
        <strain evidence="3">J</strain>
    </source>
</reference>
<dbReference type="EMBL" id="CM004468">
    <property type="protein sequence ID" value="OCT94679.1"/>
    <property type="molecule type" value="Genomic_DNA"/>
</dbReference>
<organism evidence="2 3">
    <name type="scientific">Xenopus laevis</name>
    <name type="common">African clawed frog</name>
    <dbReference type="NCBI Taxonomy" id="8355"/>
    <lineage>
        <taxon>Eukaryota</taxon>
        <taxon>Metazoa</taxon>
        <taxon>Chordata</taxon>
        <taxon>Craniata</taxon>
        <taxon>Vertebrata</taxon>
        <taxon>Euteleostomi</taxon>
        <taxon>Amphibia</taxon>
        <taxon>Batrachia</taxon>
        <taxon>Anura</taxon>
        <taxon>Pipoidea</taxon>
        <taxon>Pipidae</taxon>
        <taxon>Xenopodinae</taxon>
        <taxon>Xenopus</taxon>
        <taxon>Xenopus</taxon>
    </lineage>
</organism>
<name>A0A974DMD7_XENLA</name>
<keyword evidence="1" id="KW-0812">Transmembrane</keyword>
<sequence>TRSPEIRTTVPTSTLRSMTTFTNSNNQIHSAICSECCLEIILAFFSGGLFTILVILIVFCVIKLKGKGNQNVSAQSNKDKQNVTHPDDFQMVSENENLTYAKIMFVNRESSAYDNF</sequence>
<protein>
    <submittedName>
        <fullName evidence="2">Uncharacterized protein</fullName>
    </submittedName>
</protein>
<feature type="transmembrane region" description="Helical" evidence="1">
    <location>
        <begin position="40"/>
        <end position="62"/>
    </location>
</feature>
<feature type="non-terminal residue" evidence="2">
    <location>
        <position position="1"/>
    </location>
</feature>